<comment type="function">
    <text evidence="1">The aspartyl protease (PR) mediates the proteolytic cleavages of the Gag and Gag-Pol polyproteins after assembly of the VLP.</text>
</comment>
<dbReference type="STRING" id="67767.A0A0J7K6M7"/>
<dbReference type="Pfam" id="PF22936">
    <property type="entry name" value="Pol_BBD"/>
    <property type="match status" value="1"/>
</dbReference>
<dbReference type="GO" id="GO:0008233">
    <property type="term" value="F:peptidase activity"/>
    <property type="evidence" value="ECO:0007669"/>
    <property type="project" value="UniProtKB-KW"/>
</dbReference>
<keyword evidence="7" id="KW-0255">Endonuclease</keyword>
<keyword evidence="15" id="KW-0233">DNA recombination</keyword>
<dbReference type="Pfam" id="PF00665">
    <property type="entry name" value="rve"/>
    <property type="match status" value="1"/>
</dbReference>
<dbReference type="EMBL" id="LBMM01012618">
    <property type="protein sequence ID" value="KMQ86103.1"/>
    <property type="molecule type" value="Genomic_DNA"/>
</dbReference>
<dbReference type="Gene3D" id="3.30.420.10">
    <property type="entry name" value="Ribonuclease H-like superfamily/Ribonuclease H"/>
    <property type="match status" value="1"/>
</dbReference>
<comment type="caution">
    <text evidence="20">The sequence shown here is derived from an EMBL/GenBank/DDBJ whole genome shotgun (WGS) entry which is preliminary data.</text>
</comment>
<feature type="domain" description="Integrase catalytic" evidence="19">
    <location>
        <begin position="413"/>
        <end position="597"/>
    </location>
</feature>
<evidence type="ECO:0000256" key="5">
    <source>
        <dbReference type="ARBA" id="ARBA00022723"/>
    </source>
</evidence>
<dbReference type="InterPro" id="IPR025724">
    <property type="entry name" value="GAG-pre-integrase_dom"/>
</dbReference>
<dbReference type="PANTHER" id="PTHR42648">
    <property type="entry name" value="TRANSPOSASE, PUTATIVE-RELATED"/>
    <property type="match status" value="1"/>
</dbReference>
<evidence type="ECO:0000313" key="21">
    <source>
        <dbReference type="Proteomes" id="UP000036403"/>
    </source>
</evidence>
<evidence type="ECO:0000256" key="13">
    <source>
        <dbReference type="ARBA" id="ARBA00022932"/>
    </source>
</evidence>
<dbReference type="PANTHER" id="PTHR42648:SF11">
    <property type="entry name" value="TRANSPOSON TY4-P GAG-POL POLYPROTEIN"/>
    <property type="match status" value="1"/>
</dbReference>
<dbReference type="GO" id="GO:0008270">
    <property type="term" value="F:zinc ion binding"/>
    <property type="evidence" value="ECO:0007669"/>
    <property type="project" value="UniProtKB-KW"/>
</dbReference>
<dbReference type="GO" id="GO:0015074">
    <property type="term" value="P:DNA integration"/>
    <property type="evidence" value="ECO:0007669"/>
    <property type="project" value="UniProtKB-KW"/>
</dbReference>
<evidence type="ECO:0000256" key="15">
    <source>
        <dbReference type="ARBA" id="ARBA00023172"/>
    </source>
</evidence>
<feature type="compositionally biased region" description="Basic and acidic residues" evidence="17">
    <location>
        <begin position="162"/>
        <end position="188"/>
    </location>
</feature>
<dbReference type="InterPro" id="IPR039537">
    <property type="entry name" value="Retrotran_Ty1/copia-like"/>
</dbReference>
<evidence type="ECO:0000256" key="11">
    <source>
        <dbReference type="ARBA" id="ARBA00022908"/>
    </source>
</evidence>
<evidence type="ECO:0000256" key="9">
    <source>
        <dbReference type="ARBA" id="ARBA00022840"/>
    </source>
</evidence>
<dbReference type="GO" id="GO:0003676">
    <property type="term" value="F:nucleic acid binding"/>
    <property type="evidence" value="ECO:0007669"/>
    <property type="project" value="InterPro"/>
</dbReference>
<keyword evidence="13" id="KW-0548">Nucleotidyltransferase</keyword>
<keyword evidence="4" id="KW-0540">Nuclease</keyword>
<evidence type="ECO:0000256" key="7">
    <source>
        <dbReference type="ARBA" id="ARBA00022759"/>
    </source>
</evidence>
<keyword evidence="13" id="KW-0239">DNA-directed DNA polymerase</keyword>
<name>A0A0J7K6M7_LASNI</name>
<gene>
    <name evidence="20" type="ORF">RF55_15012</name>
</gene>
<dbReference type="Proteomes" id="UP000036403">
    <property type="component" value="Unassembled WGS sequence"/>
</dbReference>
<evidence type="ECO:0000256" key="17">
    <source>
        <dbReference type="SAM" id="MobiDB-lite"/>
    </source>
</evidence>
<evidence type="ECO:0000256" key="14">
    <source>
        <dbReference type="ARBA" id="ARBA00023113"/>
    </source>
</evidence>
<evidence type="ECO:0000256" key="3">
    <source>
        <dbReference type="ARBA" id="ARBA00022670"/>
    </source>
</evidence>
<dbReference type="PROSITE" id="PS50158">
    <property type="entry name" value="ZF_CCHC"/>
    <property type="match status" value="1"/>
</dbReference>
<feature type="region of interest" description="Disordered" evidence="17">
    <location>
        <begin position="155"/>
        <end position="190"/>
    </location>
</feature>
<proteinExistence type="predicted"/>
<evidence type="ECO:0000256" key="4">
    <source>
        <dbReference type="ARBA" id="ARBA00022722"/>
    </source>
</evidence>
<evidence type="ECO:0000259" key="18">
    <source>
        <dbReference type="PROSITE" id="PS50158"/>
    </source>
</evidence>
<dbReference type="PROSITE" id="PS50994">
    <property type="entry name" value="INTEGRASE"/>
    <property type="match status" value="1"/>
</dbReference>
<dbReference type="GO" id="GO:0003964">
    <property type="term" value="F:RNA-directed DNA polymerase activity"/>
    <property type="evidence" value="ECO:0007669"/>
    <property type="project" value="UniProtKB-KW"/>
</dbReference>
<feature type="domain" description="CCHC-type" evidence="18">
    <location>
        <begin position="139"/>
        <end position="155"/>
    </location>
</feature>
<dbReference type="GO" id="GO:0006508">
    <property type="term" value="P:proteolysis"/>
    <property type="evidence" value="ECO:0007669"/>
    <property type="project" value="UniProtKB-KW"/>
</dbReference>
<evidence type="ECO:0000256" key="6">
    <source>
        <dbReference type="ARBA" id="ARBA00022741"/>
    </source>
</evidence>
<keyword evidence="5" id="KW-0479">Metal-binding</keyword>
<evidence type="ECO:0000256" key="8">
    <source>
        <dbReference type="ARBA" id="ARBA00022801"/>
    </source>
</evidence>
<dbReference type="OrthoDB" id="413361at2759"/>
<keyword evidence="16" id="KW-0863">Zinc-finger</keyword>
<evidence type="ECO:0000256" key="16">
    <source>
        <dbReference type="PROSITE-ProRule" id="PRU00047"/>
    </source>
</evidence>
<dbReference type="Pfam" id="PF14223">
    <property type="entry name" value="Retrotran_gag_2"/>
    <property type="match status" value="1"/>
</dbReference>
<keyword evidence="16" id="KW-0862">Zinc</keyword>
<dbReference type="GO" id="GO:0006310">
    <property type="term" value="P:DNA recombination"/>
    <property type="evidence" value="ECO:0007669"/>
    <property type="project" value="UniProtKB-KW"/>
</dbReference>
<evidence type="ECO:0000259" key="19">
    <source>
        <dbReference type="PROSITE" id="PS50994"/>
    </source>
</evidence>
<keyword evidence="10" id="KW-0460">Magnesium</keyword>
<keyword evidence="13" id="KW-0808">Transferase</keyword>
<evidence type="ECO:0000256" key="1">
    <source>
        <dbReference type="ARBA" id="ARBA00002180"/>
    </source>
</evidence>
<keyword evidence="14" id="KW-0917">Virion maturation</keyword>
<dbReference type="GO" id="GO:0005524">
    <property type="term" value="F:ATP binding"/>
    <property type="evidence" value="ECO:0007669"/>
    <property type="project" value="UniProtKB-KW"/>
</dbReference>
<evidence type="ECO:0000313" key="20">
    <source>
        <dbReference type="EMBL" id="KMQ86103.1"/>
    </source>
</evidence>
<dbReference type="SUPFAM" id="SSF53098">
    <property type="entry name" value="Ribonuclease H-like"/>
    <property type="match status" value="1"/>
</dbReference>
<dbReference type="InterPro" id="IPR001584">
    <property type="entry name" value="Integrase_cat-core"/>
</dbReference>
<protein>
    <submittedName>
        <fullName evidence="20">Retrovirus-related pol polyprotein from transposon tnt 1-94</fullName>
    </submittedName>
</protein>
<evidence type="ECO:0000256" key="12">
    <source>
        <dbReference type="ARBA" id="ARBA00022918"/>
    </source>
</evidence>
<dbReference type="InterPro" id="IPR001878">
    <property type="entry name" value="Znf_CCHC"/>
</dbReference>
<dbReference type="Pfam" id="PF25597">
    <property type="entry name" value="SH3_retrovirus"/>
    <property type="match status" value="1"/>
</dbReference>
<evidence type="ECO:0000256" key="10">
    <source>
        <dbReference type="ARBA" id="ARBA00022842"/>
    </source>
</evidence>
<dbReference type="InterPro" id="IPR054722">
    <property type="entry name" value="PolX-like_BBD"/>
</dbReference>
<evidence type="ECO:0000256" key="2">
    <source>
        <dbReference type="ARBA" id="ARBA00022612"/>
    </source>
</evidence>
<dbReference type="Pfam" id="PF13976">
    <property type="entry name" value="gag_pre-integrs"/>
    <property type="match status" value="1"/>
</dbReference>
<keyword evidence="11" id="KW-0229">DNA integration</keyword>
<keyword evidence="12" id="KW-0695">RNA-directed DNA polymerase</keyword>
<accession>A0A0J7K6M7</accession>
<keyword evidence="21" id="KW-1185">Reference proteome</keyword>
<keyword evidence="6" id="KW-0547">Nucleotide-binding</keyword>
<dbReference type="PaxDb" id="67767-A0A0J7K6M7"/>
<keyword evidence="8" id="KW-0378">Hydrolase</keyword>
<dbReference type="InterPro" id="IPR036397">
    <property type="entry name" value="RNaseH_sf"/>
</dbReference>
<keyword evidence="3" id="KW-0645">Protease</keyword>
<dbReference type="GO" id="GO:0003887">
    <property type="term" value="F:DNA-directed DNA polymerase activity"/>
    <property type="evidence" value="ECO:0007669"/>
    <property type="project" value="UniProtKB-KW"/>
</dbReference>
<dbReference type="AlphaFoldDB" id="A0A0J7K6M7"/>
<dbReference type="InterPro" id="IPR012337">
    <property type="entry name" value="RNaseH-like_sf"/>
</dbReference>
<dbReference type="GO" id="GO:0004519">
    <property type="term" value="F:endonuclease activity"/>
    <property type="evidence" value="ECO:0007669"/>
    <property type="project" value="UniProtKB-KW"/>
</dbReference>
<sequence length="692" mass="78895">MPDNEAVVQARPRTSALGGIKIAKLKGTDNYQIWKFQVENLLRHERLWMCVNPPRDAQDIDAPVEDSWLVSIIMRGLPKQFDGIVQILDNTKERVTSEDIMEKLMHESLRQQTRDSTQATSAETAFVAKSTDQKKFIFKCFNCGGNGHKANVCKKPKGGFKKQKDNVKASEKKDNVKASEKKEEDSKKSGNWALSTQLTTMSVGINSKEDWMLDSCSSAHMSMRKDWFEDFNDSILNKGVTCADKAIIPTGGTGNAKLKLNCNGAIKDVKDVIYVPGLAANLLSVAKLTEKGLVVVFSGNECRIFLKDAYRAEGEAVATGSKCDGVFKLDAETLMPRKILQHREISDRTNLKSRTEEFAMLTVHESKDLWHKRLGHINEQGMTQLMKKTEKYKKFSDSTLSPCESCILGKHARKPFPISERRASKKLELLHSDLCGPMSIPSIGGARYLLTLIDDHSRMIFGYFIKSKDQVLSTFKDFKVMIENQSEEKIKCIRTDNGREYVNKDYTNFLTQNGIRHELSCPYTPQQNGRAERVNRTLVEIARCLMTEANLDPSYWSEAINTAIYLKNRWPCKVYLKINLRLNAFAHIPKELRKKLDPKSQELIFVGYSNETKGYRLINPKNPRKIITSRDVKFIESKFPIKKNVHEDTEKPEEILMPLSLPQDREKEIQHVEDIQEPIPEIFIEDEEEDEA</sequence>
<keyword evidence="2" id="KW-1188">Viral release from host cell</keyword>
<keyword evidence="9" id="KW-0067">ATP-binding</keyword>
<organism evidence="20 21">
    <name type="scientific">Lasius niger</name>
    <name type="common">Black garden ant</name>
    <dbReference type="NCBI Taxonomy" id="67767"/>
    <lineage>
        <taxon>Eukaryota</taxon>
        <taxon>Metazoa</taxon>
        <taxon>Ecdysozoa</taxon>
        <taxon>Arthropoda</taxon>
        <taxon>Hexapoda</taxon>
        <taxon>Insecta</taxon>
        <taxon>Pterygota</taxon>
        <taxon>Neoptera</taxon>
        <taxon>Endopterygota</taxon>
        <taxon>Hymenoptera</taxon>
        <taxon>Apocrita</taxon>
        <taxon>Aculeata</taxon>
        <taxon>Formicoidea</taxon>
        <taxon>Formicidae</taxon>
        <taxon>Formicinae</taxon>
        <taxon>Lasius</taxon>
        <taxon>Lasius</taxon>
    </lineage>
</organism>
<reference evidence="20 21" key="1">
    <citation type="submission" date="2015-04" db="EMBL/GenBank/DDBJ databases">
        <title>Lasius niger genome sequencing.</title>
        <authorList>
            <person name="Konorov E.A."/>
            <person name="Nikitin M.A."/>
            <person name="Kirill M.V."/>
            <person name="Chang P."/>
        </authorList>
    </citation>
    <scope>NUCLEOTIDE SEQUENCE [LARGE SCALE GENOMIC DNA]</scope>
    <source>
        <tissue evidence="20">Whole</tissue>
    </source>
</reference>
<dbReference type="InterPro" id="IPR057670">
    <property type="entry name" value="SH3_retrovirus"/>
</dbReference>